<accession>G0QNJ3</accession>
<dbReference type="AlphaFoldDB" id="G0QNJ3"/>
<dbReference type="FunFam" id="3.40.50.10580:FF:000004">
    <property type="entry name" value="V-type proton ATPase subunit F"/>
    <property type="match status" value="1"/>
</dbReference>
<keyword evidence="3 5" id="KW-0375">Hydrogen ion transport</keyword>
<evidence type="ECO:0000256" key="5">
    <source>
        <dbReference type="PIRNR" id="PIRNR015945"/>
    </source>
</evidence>
<evidence type="ECO:0000256" key="3">
    <source>
        <dbReference type="ARBA" id="ARBA00022781"/>
    </source>
</evidence>
<sequence length="125" mass="14032">MSKKLSGSGNKLIAVIGDTDTVTGFLLTGIGERNIKGESNFLIVEPDTKEKLIEDTFNAFLRNPSIAVILVNQHIAEKYLRHIISNYEEIIPTILEIPSKDKVYEPKKDSIMQRANKLLYGSEIK</sequence>
<dbReference type="OrthoDB" id="10261947at2759"/>
<evidence type="ECO:0000256" key="1">
    <source>
        <dbReference type="ARBA" id="ARBA00010148"/>
    </source>
</evidence>
<reference evidence="6 7" key="1">
    <citation type="submission" date="2011-07" db="EMBL/GenBank/DDBJ databases">
        <authorList>
            <person name="Coyne R."/>
            <person name="Brami D."/>
            <person name="Johnson J."/>
            <person name="Hostetler J."/>
            <person name="Hannick L."/>
            <person name="Clark T."/>
            <person name="Cassidy-Hanley D."/>
            <person name="Inman J."/>
        </authorList>
    </citation>
    <scope>NUCLEOTIDE SEQUENCE [LARGE SCALE GENOMIC DNA]</scope>
    <source>
        <strain evidence="6 7">G5</strain>
    </source>
</reference>
<dbReference type="EMBL" id="GL983491">
    <property type="protein sequence ID" value="EGR33209.1"/>
    <property type="molecule type" value="Genomic_DNA"/>
</dbReference>
<name>G0QNJ3_ICHMU</name>
<comment type="function">
    <text evidence="5">Subunit of the V1 complex of vacuolar(H+)-ATPase (V-ATPase), a multisubunit enzyme composed of a peripheral complex (V1) that hydrolyzes ATP and a membrane integral complex (V0) that translocates protons. V-ATPase is responsible for acidifying and maintaining the pH of intracellular compartments.</text>
</comment>
<dbReference type="GO" id="GO:0046961">
    <property type="term" value="F:proton-transporting ATPase activity, rotational mechanism"/>
    <property type="evidence" value="ECO:0007669"/>
    <property type="project" value="InterPro"/>
</dbReference>
<dbReference type="InterPro" id="IPR036906">
    <property type="entry name" value="ATPase_V1_fsu_sf"/>
</dbReference>
<comment type="subunit">
    <text evidence="5">V-ATPase is a heteromultimeric enzyme made up of two complexes: the ATP-hydrolytic V1 complex and the proton translocation V0 complex.</text>
</comment>
<dbReference type="GO" id="GO:0033180">
    <property type="term" value="C:proton-transporting V-type ATPase, V1 domain"/>
    <property type="evidence" value="ECO:0007669"/>
    <property type="project" value="InterPro"/>
</dbReference>
<evidence type="ECO:0000313" key="6">
    <source>
        <dbReference type="EMBL" id="EGR33209.1"/>
    </source>
</evidence>
<dbReference type="InParanoid" id="G0QNJ3"/>
<dbReference type="Pfam" id="PF01990">
    <property type="entry name" value="ATP-synt_F"/>
    <property type="match status" value="1"/>
</dbReference>
<dbReference type="STRING" id="857967.G0QNJ3"/>
<dbReference type="PANTHER" id="PTHR13861">
    <property type="entry name" value="VACUOLAR ATP SYNTHASE SUBUNIT F"/>
    <property type="match status" value="1"/>
</dbReference>
<protein>
    <recommendedName>
        <fullName evidence="5">V-type proton ATPase subunit F</fullName>
    </recommendedName>
</protein>
<dbReference type="PANTHER" id="PTHR13861:SF2">
    <property type="entry name" value="V-TYPE PROTON ATPASE SUBUNIT F"/>
    <property type="match status" value="1"/>
</dbReference>
<dbReference type="Gene3D" id="3.40.50.10580">
    <property type="entry name" value="ATPase, V1 complex, subunit F"/>
    <property type="match status" value="1"/>
</dbReference>
<dbReference type="FunCoup" id="G0QNJ3">
    <property type="interactions" value="379"/>
</dbReference>
<dbReference type="SUPFAM" id="SSF159468">
    <property type="entry name" value="AtpF-like"/>
    <property type="match status" value="1"/>
</dbReference>
<dbReference type="eggNOG" id="KOG3432">
    <property type="taxonomic scope" value="Eukaryota"/>
</dbReference>
<dbReference type="GeneID" id="14909386"/>
<organism evidence="6 7">
    <name type="scientific">Ichthyophthirius multifiliis</name>
    <name type="common">White spot disease agent</name>
    <name type="synonym">Ich</name>
    <dbReference type="NCBI Taxonomy" id="5932"/>
    <lineage>
        <taxon>Eukaryota</taxon>
        <taxon>Sar</taxon>
        <taxon>Alveolata</taxon>
        <taxon>Ciliophora</taxon>
        <taxon>Intramacronucleata</taxon>
        <taxon>Oligohymenophorea</taxon>
        <taxon>Hymenostomatida</taxon>
        <taxon>Ophryoglenina</taxon>
        <taxon>Ichthyophthirius</taxon>
    </lineage>
</organism>
<dbReference type="Proteomes" id="UP000008983">
    <property type="component" value="Unassembled WGS sequence"/>
</dbReference>
<keyword evidence="7" id="KW-1185">Reference proteome</keyword>
<dbReference type="InterPro" id="IPR005772">
    <property type="entry name" value="ATPase_V1-cplx_fsu_euk"/>
</dbReference>
<proteinExistence type="inferred from homology"/>
<dbReference type="RefSeq" id="XP_004037195.1">
    <property type="nucleotide sequence ID" value="XM_004037147.1"/>
</dbReference>
<keyword evidence="4 5" id="KW-0406">Ion transport</keyword>
<dbReference type="InterPro" id="IPR008218">
    <property type="entry name" value="ATPase_V1-cplx_f_g_su"/>
</dbReference>
<evidence type="ECO:0000256" key="2">
    <source>
        <dbReference type="ARBA" id="ARBA00022448"/>
    </source>
</evidence>
<evidence type="ECO:0000313" key="7">
    <source>
        <dbReference type="Proteomes" id="UP000008983"/>
    </source>
</evidence>
<dbReference type="OMA" id="IIICQHI"/>
<evidence type="ECO:0000256" key="4">
    <source>
        <dbReference type="ARBA" id="ARBA00023065"/>
    </source>
</evidence>
<dbReference type="PIRSF" id="PIRSF015945">
    <property type="entry name" value="ATPase_V1_F_euk"/>
    <property type="match status" value="1"/>
</dbReference>
<keyword evidence="2 5" id="KW-0813">Transport</keyword>
<comment type="similarity">
    <text evidence="1 5">Belongs to the V-ATPase F subunit family.</text>
</comment>
<dbReference type="NCBIfam" id="TIGR01101">
    <property type="entry name" value="V_ATP_synt_F"/>
    <property type="match status" value="1"/>
</dbReference>
<gene>
    <name evidence="6" type="ORF">IMG5_059220</name>
</gene>